<accession>A0A7C4ATH2</accession>
<keyword evidence="8 13" id="KW-0418">Kinase</keyword>
<comment type="similarity">
    <text evidence="4 13 14">Belongs to the APS kinase family.</text>
</comment>
<evidence type="ECO:0000256" key="13">
    <source>
        <dbReference type="HAMAP-Rule" id="MF_00065"/>
    </source>
</evidence>
<dbReference type="PANTHER" id="PTHR11055">
    <property type="entry name" value="BIFUNCTIONAL 3'-PHOSPHOADENOSINE 5'-PHOSPHOSULFATE SYNTHASE"/>
    <property type="match status" value="1"/>
</dbReference>
<evidence type="ECO:0000256" key="6">
    <source>
        <dbReference type="ARBA" id="ARBA00022679"/>
    </source>
</evidence>
<feature type="binding site" evidence="13">
    <location>
        <begin position="35"/>
        <end position="42"/>
    </location>
    <ligand>
        <name>ATP</name>
        <dbReference type="ChEBI" id="CHEBI:30616"/>
    </ligand>
</feature>
<organism evidence="16">
    <name type="scientific">Desulfomonile tiedjei</name>
    <dbReference type="NCBI Taxonomy" id="2358"/>
    <lineage>
        <taxon>Bacteria</taxon>
        <taxon>Pseudomonadati</taxon>
        <taxon>Thermodesulfobacteriota</taxon>
        <taxon>Desulfomonilia</taxon>
        <taxon>Desulfomonilales</taxon>
        <taxon>Desulfomonilaceae</taxon>
        <taxon>Desulfomonile</taxon>
    </lineage>
</organism>
<dbReference type="EMBL" id="DTGT01000430">
    <property type="protein sequence ID" value="HGH62238.1"/>
    <property type="molecule type" value="Genomic_DNA"/>
</dbReference>
<dbReference type="InterPro" id="IPR059117">
    <property type="entry name" value="APS_kinase_dom"/>
</dbReference>
<comment type="pathway">
    <text evidence="3 13 14">Sulfur metabolism; hydrogen sulfide biosynthesis; sulfite from sulfate: step 2/3.</text>
</comment>
<reference evidence="16" key="1">
    <citation type="journal article" date="2020" name="mSystems">
        <title>Genome- and Community-Level Interaction Insights into Carbon Utilization and Element Cycling Functions of Hydrothermarchaeota in Hydrothermal Sediment.</title>
        <authorList>
            <person name="Zhou Z."/>
            <person name="Liu Y."/>
            <person name="Xu W."/>
            <person name="Pan J."/>
            <person name="Luo Z.H."/>
            <person name="Li M."/>
        </authorList>
    </citation>
    <scope>NUCLEOTIDE SEQUENCE [LARGE SCALE GENOMIC DNA]</scope>
    <source>
        <strain evidence="16">SpSt-769</strain>
    </source>
</reference>
<dbReference type="CDD" id="cd02027">
    <property type="entry name" value="APSK"/>
    <property type="match status" value="1"/>
</dbReference>
<dbReference type="InterPro" id="IPR002891">
    <property type="entry name" value="APS"/>
</dbReference>
<dbReference type="AlphaFoldDB" id="A0A7C4ATH2"/>
<evidence type="ECO:0000259" key="15">
    <source>
        <dbReference type="Pfam" id="PF01583"/>
    </source>
</evidence>
<name>A0A7C4ATH2_9BACT</name>
<dbReference type="InterPro" id="IPR027417">
    <property type="entry name" value="P-loop_NTPase"/>
</dbReference>
<dbReference type="SUPFAM" id="SSF52540">
    <property type="entry name" value="P-loop containing nucleoside triphosphate hydrolases"/>
    <property type="match status" value="1"/>
</dbReference>
<dbReference type="GO" id="GO:0070814">
    <property type="term" value="P:hydrogen sulfide biosynthetic process"/>
    <property type="evidence" value="ECO:0007669"/>
    <property type="project" value="UniProtKB-UniRule"/>
</dbReference>
<feature type="domain" description="APS kinase" evidence="15">
    <location>
        <begin position="27"/>
        <end position="176"/>
    </location>
</feature>
<evidence type="ECO:0000256" key="7">
    <source>
        <dbReference type="ARBA" id="ARBA00022741"/>
    </source>
</evidence>
<evidence type="ECO:0000256" key="14">
    <source>
        <dbReference type="RuleBase" id="RU004347"/>
    </source>
</evidence>
<evidence type="ECO:0000256" key="3">
    <source>
        <dbReference type="ARBA" id="ARBA00004806"/>
    </source>
</evidence>
<evidence type="ECO:0000256" key="11">
    <source>
        <dbReference type="ARBA" id="ARBA00031393"/>
    </source>
</evidence>
<comment type="function">
    <text evidence="2 13 14">Catalyzes the synthesis of activated sulfate.</text>
</comment>
<dbReference type="GO" id="GO:0005524">
    <property type="term" value="F:ATP binding"/>
    <property type="evidence" value="ECO:0007669"/>
    <property type="project" value="UniProtKB-UniRule"/>
</dbReference>
<dbReference type="Pfam" id="PF01583">
    <property type="entry name" value="APS_kinase"/>
    <property type="match status" value="1"/>
</dbReference>
<protein>
    <recommendedName>
        <fullName evidence="5 13">Adenylyl-sulfate kinase</fullName>
        <ecNumber evidence="5 13">2.7.1.25</ecNumber>
    </recommendedName>
    <alternativeName>
        <fullName evidence="11 13">APS kinase</fullName>
    </alternativeName>
    <alternativeName>
        <fullName evidence="12 13">ATP adenosine-5'-phosphosulfate 3'-phosphotransferase</fullName>
    </alternativeName>
    <alternativeName>
        <fullName evidence="10 13">Adenosine-5'-phosphosulfate kinase</fullName>
    </alternativeName>
</protein>
<evidence type="ECO:0000256" key="1">
    <source>
        <dbReference type="ARBA" id="ARBA00001823"/>
    </source>
</evidence>
<evidence type="ECO:0000256" key="2">
    <source>
        <dbReference type="ARBA" id="ARBA00002632"/>
    </source>
</evidence>
<evidence type="ECO:0000256" key="8">
    <source>
        <dbReference type="ARBA" id="ARBA00022777"/>
    </source>
</evidence>
<evidence type="ECO:0000256" key="10">
    <source>
        <dbReference type="ARBA" id="ARBA00029724"/>
    </source>
</evidence>
<dbReference type="HAMAP" id="MF_00065">
    <property type="entry name" value="Adenylyl_sulf_kinase"/>
    <property type="match status" value="1"/>
</dbReference>
<keyword evidence="13" id="KW-0597">Phosphoprotein</keyword>
<keyword evidence="7 13" id="KW-0547">Nucleotide-binding</keyword>
<dbReference type="GO" id="GO:0000103">
    <property type="term" value="P:sulfate assimilation"/>
    <property type="evidence" value="ECO:0007669"/>
    <property type="project" value="UniProtKB-UniRule"/>
</dbReference>
<evidence type="ECO:0000313" key="16">
    <source>
        <dbReference type="EMBL" id="HGH62238.1"/>
    </source>
</evidence>
<feature type="active site" description="Phosphoserine intermediate" evidence="13">
    <location>
        <position position="109"/>
    </location>
</feature>
<dbReference type="GO" id="GO:0004020">
    <property type="term" value="F:adenylylsulfate kinase activity"/>
    <property type="evidence" value="ECO:0007669"/>
    <property type="project" value="UniProtKB-UniRule"/>
</dbReference>
<dbReference type="Gene3D" id="3.40.50.300">
    <property type="entry name" value="P-loop containing nucleotide triphosphate hydrolases"/>
    <property type="match status" value="1"/>
</dbReference>
<dbReference type="NCBIfam" id="NF003013">
    <property type="entry name" value="PRK03846.1"/>
    <property type="match status" value="1"/>
</dbReference>
<dbReference type="EC" id="2.7.1.25" evidence="5 13"/>
<sequence>MHHHAAEIYPSTQGLSRDERERLLGHKGCVVWLTGLSASGKTTIAQALERLLVEEGIPAFVLDGDSVRKGLCRDLGFSESDRHENIRRVGEVAALMAEAGVIAIAAFISPFQKDRITARACAGPNRFIEVFLDAPLSVCEKRDPKNLYKRARSGEIPHFTGITSPYEAPTNAEISLHTAEQTVEECVFTIKTYLIEKGFLG</sequence>
<evidence type="ECO:0000256" key="12">
    <source>
        <dbReference type="ARBA" id="ARBA00031464"/>
    </source>
</evidence>
<proteinExistence type="inferred from homology"/>
<gene>
    <name evidence="13 16" type="primary">cysC</name>
    <name evidence="16" type="ORF">ENV54_13185</name>
</gene>
<evidence type="ECO:0000256" key="4">
    <source>
        <dbReference type="ARBA" id="ARBA00007008"/>
    </source>
</evidence>
<comment type="caution">
    <text evidence="16">The sequence shown here is derived from an EMBL/GenBank/DDBJ whole genome shotgun (WGS) entry which is preliminary data.</text>
</comment>
<dbReference type="PANTHER" id="PTHR11055:SF1">
    <property type="entry name" value="PAPS SYNTHETASE, ISOFORM D"/>
    <property type="match status" value="1"/>
</dbReference>
<dbReference type="UniPathway" id="UPA00140">
    <property type="reaction ID" value="UER00205"/>
</dbReference>
<evidence type="ECO:0000256" key="5">
    <source>
        <dbReference type="ARBA" id="ARBA00012121"/>
    </source>
</evidence>
<dbReference type="NCBIfam" id="TIGR00455">
    <property type="entry name" value="apsK"/>
    <property type="match status" value="1"/>
</dbReference>
<comment type="catalytic activity">
    <reaction evidence="1 13 14">
        <text>adenosine 5'-phosphosulfate + ATP = 3'-phosphoadenylyl sulfate + ADP + H(+)</text>
        <dbReference type="Rhea" id="RHEA:24152"/>
        <dbReference type="ChEBI" id="CHEBI:15378"/>
        <dbReference type="ChEBI" id="CHEBI:30616"/>
        <dbReference type="ChEBI" id="CHEBI:58243"/>
        <dbReference type="ChEBI" id="CHEBI:58339"/>
        <dbReference type="ChEBI" id="CHEBI:456216"/>
        <dbReference type="EC" id="2.7.1.25"/>
    </reaction>
</comment>
<evidence type="ECO:0000256" key="9">
    <source>
        <dbReference type="ARBA" id="ARBA00022840"/>
    </source>
</evidence>
<keyword evidence="6 13" id="KW-0808">Transferase</keyword>
<keyword evidence="9 13" id="KW-0067">ATP-binding</keyword>